<dbReference type="GO" id="GO:0012505">
    <property type="term" value="C:endomembrane system"/>
    <property type="evidence" value="ECO:0007669"/>
    <property type="project" value="UniProtKB-SubCell"/>
</dbReference>
<dbReference type="VEuPathDB" id="CryptoDB:Cvel_6235"/>
<dbReference type="EMBL" id="CDMZ01002235">
    <property type="protein sequence ID" value="CEM41435.1"/>
    <property type="molecule type" value="Genomic_DNA"/>
</dbReference>
<proteinExistence type="inferred from homology"/>
<evidence type="ECO:0000256" key="8">
    <source>
        <dbReference type="SAM" id="SignalP"/>
    </source>
</evidence>
<feature type="chain" id="PRO_5005191200" description="Peptidase A1 domain-containing protein" evidence="8">
    <location>
        <begin position="21"/>
        <end position="511"/>
    </location>
</feature>
<keyword evidence="4 7" id="KW-0378">Hydrolase</keyword>
<accession>A0A0G4HBS5</accession>
<evidence type="ECO:0000256" key="1">
    <source>
        <dbReference type="ARBA" id="ARBA00007447"/>
    </source>
</evidence>
<evidence type="ECO:0000259" key="9">
    <source>
        <dbReference type="PROSITE" id="PS51767"/>
    </source>
</evidence>
<evidence type="ECO:0000256" key="5">
    <source>
        <dbReference type="ARBA" id="ARBA00046288"/>
    </source>
</evidence>
<dbReference type="PhylomeDB" id="A0A0G4HBS5"/>
<name>A0A0G4HBS5_9ALVE</name>
<keyword evidence="3 8" id="KW-0732">Signal</keyword>
<dbReference type="PROSITE" id="PS00141">
    <property type="entry name" value="ASP_PROTEASE"/>
    <property type="match status" value="1"/>
</dbReference>
<dbReference type="SUPFAM" id="SSF50630">
    <property type="entry name" value="Acid proteases"/>
    <property type="match status" value="1"/>
</dbReference>
<feature type="domain" description="Peptidase A1" evidence="9">
    <location>
        <begin position="41"/>
        <end position="400"/>
    </location>
</feature>
<dbReference type="InterPro" id="IPR001461">
    <property type="entry name" value="Aspartic_peptidase_A1"/>
</dbReference>
<dbReference type="PRINTS" id="PR00792">
    <property type="entry name" value="PEPSIN"/>
</dbReference>
<evidence type="ECO:0000313" key="10">
    <source>
        <dbReference type="EMBL" id="CEM41435.1"/>
    </source>
</evidence>
<keyword evidence="7" id="KW-0064">Aspartyl protease</keyword>
<feature type="active site" evidence="6">
    <location>
        <position position="280"/>
    </location>
</feature>
<dbReference type="PANTHER" id="PTHR13683">
    <property type="entry name" value="ASPARTYL PROTEASES"/>
    <property type="match status" value="1"/>
</dbReference>
<feature type="active site" evidence="6">
    <location>
        <position position="59"/>
    </location>
</feature>
<evidence type="ECO:0000256" key="2">
    <source>
        <dbReference type="ARBA" id="ARBA00022670"/>
    </source>
</evidence>
<comment type="similarity">
    <text evidence="1 7">Belongs to the peptidase A1 family.</text>
</comment>
<sequence length="511" mass="55938">MWWLPLLFGAVLASLPVCEASDEASVEHSRVFGNIHSYGYYFADILVGTPFQRQSVILDTGSAMTAFPCASCESCGTVKLDPFFNSSMSSTFYWHGCGMQTEEEETVDSSEWSCSCGQADTTRVCTYGVSYVEGSSIAGKWFSDVAIVASQPDGRQASRHSLGCHTRETNLFLTQKANGIMGVASPRASSRGQMEVPGVATTLFDRSDEDRDILSICLAEFGGSMSVGGFNASRHETDISSGPGRNWTPLIHPRRYYVRSTGMKGPGGADMGVPGVLLLDSGTTYSYLRRSTYTRFRDLVNAHCESDSRCSARMIGGDLCYDLPSPDVVSEFPKVTLEFLGNVTVEWEPRSYLYRRGTRNVFCFGVANAGWGTAVLGQTFFVGRDVVFERFFSSGPLEAAEAVEPSWDASGVPEGRWDRVAMPSADCPTVRLSDRPDLNEERLSGENEAAMRQIGSLNLRGSSFALDGEGEVAFGEREKENGGRRGDRAVRLKQMDVLQVVELEDDEGDWE</sequence>
<dbReference type="Gene3D" id="2.40.70.10">
    <property type="entry name" value="Acid Proteases"/>
    <property type="match status" value="2"/>
</dbReference>
<evidence type="ECO:0000256" key="7">
    <source>
        <dbReference type="RuleBase" id="RU000454"/>
    </source>
</evidence>
<dbReference type="InterPro" id="IPR033121">
    <property type="entry name" value="PEPTIDASE_A1"/>
</dbReference>
<dbReference type="InterPro" id="IPR021109">
    <property type="entry name" value="Peptidase_aspartic_dom_sf"/>
</dbReference>
<comment type="subcellular location">
    <subcellularLocation>
        <location evidence="5">Endomembrane system</location>
        <topology evidence="5">Single-pass type I membrane protein</topology>
    </subcellularLocation>
</comment>
<dbReference type="PROSITE" id="PS51767">
    <property type="entry name" value="PEPTIDASE_A1"/>
    <property type="match status" value="1"/>
</dbReference>
<dbReference type="GO" id="GO:0006508">
    <property type="term" value="P:proteolysis"/>
    <property type="evidence" value="ECO:0007669"/>
    <property type="project" value="UniProtKB-KW"/>
</dbReference>
<feature type="signal peptide" evidence="8">
    <location>
        <begin position="1"/>
        <end position="20"/>
    </location>
</feature>
<dbReference type="PANTHER" id="PTHR13683:SF375">
    <property type="entry name" value="PEPTIDASE A1 DOMAIN-CONTAINING PROTEIN"/>
    <property type="match status" value="1"/>
</dbReference>
<keyword evidence="2 7" id="KW-0645">Protease</keyword>
<evidence type="ECO:0000256" key="6">
    <source>
        <dbReference type="PIRSR" id="PIRSR601461-1"/>
    </source>
</evidence>
<reference evidence="10" key="1">
    <citation type="submission" date="2014-11" db="EMBL/GenBank/DDBJ databases">
        <authorList>
            <person name="Otto D Thomas"/>
            <person name="Naeem Raeece"/>
        </authorList>
    </citation>
    <scope>NUCLEOTIDE SEQUENCE</scope>
</reference>
<dbReference type="InterPro" id="IPR001969">
    <property type="entry name" value="Aspartic_peptidase_AS"/>
</dbReference>
<dbReference type="AlphaFoldDB" id="A0A0G4HBS5"/>
<evidence type="ECO:0000256" key="4">
    <source>
        <dbReference type="ARBA" id="ARBA00022801"/>
    </source>
</evidence>
<dbReference type="GO" id="GO:0004190">
    <property type="term" value="F:aspartic-type endopeptidase activity"/>
    <property type="evidence" value="ECO:0007669"/>
    <property type="project" value="UniProtKB-KW"/>
</dbReference>
<dbReference type="Pfam" id="PF00026">
    <property type="entry name" value="Asp"/>
    <property type="match status" value="1"/>
</dbReference>
<evidence type="ECO:0000256" key="3">
    <source>
        <dbReference type="ARBA" id="ARBA00022729"/>
    </source>
</evidence>
<organism evidence="10">
    <name type="scientific">Chromera velia CCMP2878</name>
    <dbReference type="NCBI Taxonomy" id="1169474"/>
    <lineage>
        <taxon>Eukaryota</taxon>
        <taxon>Sar</taxon>
        <taxon>Alveolata</taxon>
        <taxon>Colpodellida</taxon>
        <taxon>Chromeraceae</taxon>
        <taxon>Chromera</taxon>
    </lineage>
</organism>
<gene>
    <name evidence="10" type="ORF">Cvel_6235</name>
</gene>
<protein>
    <recommendedName>
        <fullName evidence="9">Peptidase A1 domain-containing protein</fullName>
    </recommendedName>
</protein>